<sequence length="126" mass="14827">MKRRVARVDVPRPRAGAQWTEARYWSFIRSNLRLMFRKWPARSQALVSARRPYSGPNVRQKWEYRCADCGDWHMGKAVEVDHIHPCGTLRSFADVAVFVERLLCERDGFRVLCKPCHQKRTHGDTE</sequence>
<evidence type="ECO:0000313" key="1">
    <source>
        <dbReference type="EMBL" id="CAB4147002.1"/>
    </source>
</evidence>
<dbReference type="EMBL" id="LR796479">
    <property type="protein sequence ID" value="CAB4147002.1"/>
    <property type="molecule type" value="Genomic_DNA"/>
</dbReference>
<accession>A0A6J5ML40</accession>
<proteinExistence type="predicted"/>
<dbReference type="CDD" id="cd00085">
    <property type="entry name" value="HNHc"/>
    <property type="match status" value="1"/>
</dbReference>
<name>A0A6J5ML40_9CAUD</name>
<organism evidence="1">
    <name type="scientific">uncultured Caudovirales phage</name>
    <dbReference type="NCBI Taxonomy" id="2100421"/>
    <lineage>
        <taxon>Viruses</taxon>
        <taxon>Duplodnaviria</taxon>
        <taxon>Heunggongvirae</taxon>
        <taxon>Uroviricota</taxon>
        <taxon>Caudoviricetes</taxon>
        <taxon>Peduoviridae</taxon>
        <taxon>Maltschvirus</taxon>
        <taxon>Maltschvirus maltsch</taxon>
    </lineage>
</organism>
<dbReference type="InterPro" id="IPR003615">
    <property type="entry name" value="HNH_nuc"/>
</dbReference>
<reference evidence="1" key="1">
    <citation type="submission" date="2020-04" db="EMBL/GenBank/DDBJ databases">
        <authorList>
            <person name="Chiriac C."/>
            <person name="Salcher M."/>
            <person name="Ghai R."/>
            <person name="Kavagutti S V."/>
        </authorList>
    </citation>
    <scope>NUCLEOTIDE SEQUENCE</scope>
</reference>
<gene>
    <name evidence="1" type="ORF">UFOVP509_8</name>
</gene>
<protein>
    <submittedName>
        <fullName evidence="1">HNHc domain containing protein</fullName>
    </submittedName>
</protein>